<feature type="transmembrane region" description="Helical" evidence="1">
    <location>
        <begin position="51"/>
        <end position="76"/>
    </location>
</feature>
<feature type="transmembrane region" description="Helical" evidence="1">
    <location>
        <begin position="88"/>
        <end position="108"/>
    </location>
</feature>
<keyword evidence="1" id="KW-0812">Transmembrane</keyword>
<keyword evidence="1" id="KW-1133">Transmembrane helix</keyword>
<protein>
    <submittedName>
        <fullName evidence="2">Uncharacterized protein</fullName>
    </submittedName>
</protein>
<keyword evidence="1" id="KW-0472">Membrane</keyword>
<name>A0A6J4UXH6_9BACT</name>
<dbReference type="AlphaFoldDB" id="A0A6J4UXH6"/>
<reference evidence="2" key="1">
    <citation type="submission" date="2020-02" db="EMBL/GenBank/DDBJ databases">
        <authorList>
            <person name="Meier V. D."/>
        </authorList>
    </citation>
    <scope>NUCLEOTIDE SEQUENCE</scope>
    <source>
        <strain evidence="2">AVDCRST_MAG73</strain>
    </source>
</reference>
<sequence length="160" mass="17273">MRDLLDLDNGRLWLLIGLCVATVFTLERAEQAVEGAWPHQRRAARPGPRSGLGQAIWGLVALLVLSGLILAILNVAALMEWDRARTDAQVLGSALLGLGWLVFLLASLDRLPVRRFLGNLGAVGPLTLILLLIAGDALLTVALFDVLPPWDEVRGALPFV</sequence>
<dbReference type="EMBL" id="CADCWE010000250">
    <property type="protein sequence ID" value="CAA9561976.1"/>
    <property type="molecule type" value="Genomic_DNA"/>
</dbReference>
<evidence type="ECO:0000313" key="2">
    <source>
        <dbReference type="EMBL" id="CAA9561976.1"/>
    </source>
</evidence>
<organism evidence="2">
    <name type="scientific">uncultured Thermomicrobiales bacterium</name>
    <dbReference type="NCBI Taxonomy" id="1645740"/>
    <lineage>
        <taxon>Bacteria</taxon>
        <taxon>Pseudomonadati</taxon>
        <taxon>Thermomicrobiota</taxon>
        <taxon>Thermomicrobia</taxon>
        <taxon>Thermomicrobiales</taxon>
        <taxon>environmental samples</taxon>
    </lineage>
</organism>
<accession>A0A6J4UXH6</accession>
<proteinExistence type="predicted"/>
<gene>
    <name evidence="2" type="ORF">AVDCRST_MAG73-3795</name>
</gene>
<feature type="transmembrane region" description="Helical" evidence="1">
    <location>
        <begin position="120"/>
        <end position="144"/>
    </location>
</feature>
<evidence type="ECO:0000256" key="1">
    <source>
        <dbReference type="SAM" id="Phobius"/>
    </source>
</evidence>
<feature type="transmembrane region" description="Helical" evidence="1">
    <location>
        <begin position="12"/>
        <end position="30"/>
    </location>
</feature>